<name>L2F668_9GAMM</name>
<reference evidence="2 3" key="1">
    <citation type="journal article" date="2013" name="Genome Announc.">
        <title>Genome Sequence of Moraxella macacae 0408225, a Novel Bacterial Species Isolated from a Cynomolgus Macaque with Epistaxis.</title>
        <authorList>
            <person name="Ladner J.T."/>
            <person name="Whitehouse C.A."/>
            <person name="Koroleva G.I."/>
            <person name="Palacios G.F."/>
        </authorList>
    </citation>
    <scope>NUCLEOTIDE SEQUENCE [LARGE SCALE GENOMIC DNA]</scope>
    <source>
        <strain evidence="2 3">0408225</strain>
    </source>
</reference>
<evidence type="ECO:0000313" key="2">
    <source>
        <dbReference type="EMBL" id="ELA08281.1"/>
    </source>
</evidence>
<dbReference type="PATRIC" id="fig|1230338.3.peg.1483"/>
<keyword evidence="3" id="KW-1185">Reference proteome</keyword>
<dbReference type="RefSeq" id="WP_009501834.1">
    <property type="nucleotide sequence ID" value="NZ_ANIN01000002.1"/>
</dbReference>
<comment type="caution">
    <text evidence="2">The sequence shown here is derived from an EMBL/GenBank/DDBJ whole genome shotgun (WGS) entry which is preliminary data.</text>
</comment>
<dbReference type="EMBL" id="ANIN01000002">
    <property type="protein sequence ID" value="ELA08281.1"/>
    <property type="molecule type" value="Genomic_DNA"/>
</dbReference>
<dbReference type="AlphaFoldDB" id="L2F668"/>
<dbReference type="STRING" id="1230338.MOMA_06956"/>
<protein>
    <submittedName>
        <fullName evidence="2">Uncharacterized protein</fullName>
    </submittedName>
</protein>
<gene>
    <name evidence="2" type="ORF">MOMA_06956</name>
</gene>
<dbReference type="Proteomes" id="UP000023795">
    <property type="component" value="Unassembled WGS sequence"/>
</dbReference>
<evidence type="ECO:0000256" key="1">
    <source>
        <dbReference type="SAM" id="MobiDB-lite"/>
    </source>
</evidence>
<proteinExistence type="predicted"/>
<accession>L2F668</accession>
<evidence type="ECO:0000313" key="3">
    <source>
        <dbReference type="Proteomes" id="UP000023795"/>
    </source>
</evidence>
<sequence>MKIILSNQEVQDIIAEHLIKAGMPFDDNEINVTEDGAEIDFSVVKEAPKPTKKHRKQKVEPETTDTNTDTELDEETQKVEEANDEKDQDFSIFG</sequence>
<feature type="region of interest" description="Disordered" evidence="1">
    <location>
        <begin position="41"/>
        <end position="94"/>
    </location>
</feature>
<organism evidence="2 3">
    <name type="scientific">Moraxella macacae 0408225</name>
    <dbReference type="NCBI Taxonomy" id="1230338"/>
    <lineage>
        <taxon>Bacteria</taxon>
        <taxon>Pseudomonadati</taxon>
        <taxon>Pseudomonadota</taxon>
        <taxon>Gammaproteobacteria</taxon>
        <taxon>Moraxellales</taxon>
        <taxon>Moraxellaceae</taxon>
        <taxon>Moraxella</taxon>
    </lineage>
</organism>